<organism evidence="1">
    <name type="scientific">Fusobacterium polymorphum ATCC 10953</name>
    <dbReference type="NCBI Taxonomy" id="393480"/>
    <lineage>
        <taxon>Bacteria</taxon>
        <taxon>Fusobacteriati</taxon>
        <taxon>Fusobacteriota</taxon>
        <taxon>Fusobacteriia</taxon>
        <taxon>Fusobacteriales</taxon>
        <taxon>Fusobacteriaceae</taxon>
        <taxon>Fusobacterium</taxon>
    </lineage>
</organism>
<dbReference type="EMBL" id="CM000440">
    <property type="protein sequence ID" value="EDK88029.1"/>
    <property type="molecule type" value="Genomic_DNA"/>
</dbReference>
<evidence type="ECO:0000313" key="1">
    <source>
        <dbReference type="EMBL" id="EDK88029.1"/>
    </source>
</evidence>
<sequence length="99" mass="10602">MNFLIFLLSTDYILSHSFICLGLPTSTSFGVLPSRGIVVEPYLSVLAADCPLLKCLGFNLAPSSIFFLLSPLSHLHLVLRCYVVVILALGVSSNSSSIG</sequence>
<protein>
    <submittedName>
        <fullName evidence="1">Uncharacterized protein</fullName>
    </submittedName>
</protein>
<gene>
    <name evidence="1" type="ORF">FNP_0214</name>
</gene>
<accession>A5TT04</accession>
<proteinExistence type="predicted"/>
<dbReference type="AlphaFoldDB" id="A5TT04"/>
<reference evidence="1" key="2">
    <citation type="submission" date="2007-05" db="EMBL/GenBank/DDBJ databases">
        <title>Genome sequence of Fusobacterium nucleatum subspecies polymorphum - a genetically tractable Fusobacterium.</title>
        <authorList>
            <person name="Karpathy S.E."/>
            <person name="Xiang Q."/>
            <person name="Gioia J."/>
            <person name="Jiang H."/>
            <person name="Liu Y."/>
            <person name="Petrosino J.F."/>
            <person name="Yerrapragada S."/>
            <person name="Fox G.E."/>
            <person name="Kinder Haake S."/>
            <person name="Weinstock G.M."/>
            <person name="Highlander S.K."/>
        </authorList>
    </citation>
    <scope>NUCLEOTIDE SEQUENCE [LARGE SCALE GENOMIC DNA]</scope>
    <source>
        <strain evidence="1">ATCC 10953</strain>
    </source>
</reference>
<dbReference type="eggNOG" id="ENOG502ZCUK">
    <property type="taxonomic scope" value="Bacteria"/>
</dbReference>
<name>A5TT04_FUSNP</name>
<reference evidence="1" key="1">
    <citation type="submission" date="2006-07" db="EMBL/GenBank/DDBJ databases">
        <authorList>
            <person name="Qin X."/>
            <person name="Weinstock G.M."/>
        </authorList>
    </citation>
    <scope>NUCLEOTIDE SEQUENCE [LARGE SCALE GENOMIC DNA]</scope>
    <source>
        <strain evidence="1">ATCC 10953</strain>
    </source>
</reference>
<dbReference type="Proteomes" id="UP000001921">
    <property type="component" value="Chromosome"/>
</dbReference>
<dbReference type="HOGENOM" id="CLU_2316217_0_0_0"/>